<evidence type="ECO:0000313" key="3">
    <source>
        <dbReference type="EMBL" id="QCQ75547.1"/>
    </source>
</evidence>
<keyword evidence="1" id="KW-0472">Membrane</keyword>
<proteinExistence type="predicted"/>
<reference evidence="2 4" key="1">
    <citation type="submission" date="2014-04" db="EMBL/GenBank/DDBJ databases">
        <title>Transcriptional profiles of Haloferax mediterranei on the basis of nitrogen availability.</title>
        <authorList>
            <person name="Bautista V."/>
        </authorList>
    </citation>
    <scope>NUCLEOTIDE SEQUENCE [LARGE SCALE GENOMIC DNA]</scope>
    <source>
        <strain evidence="2">ATCC 33500</strain>
        <strain evidence="4">ATCC 33500 / DSM 1411 / JCM 8866 / NBRC 14739 / NCIMB 2177 / R-4</strain>
    </source>
</reference>
<feature type="transmembrane region" description="Helical" evidence="1">
    <location>
        <begin position="12"/>
        <end position="30"/>
    </location>
</feature>
<dbReference type="EMBL" id="CP007551">
    <property type="protein sequence ID" value="AHZ21566.1"/>
    <property type="molecule type" value="Genomic_DNA"/>
</dbReference>
<dbReference type="Proteomes" id="UP000027075">
    <property type="component" value="Chromosome"/>
</dbReference>
<organism evidence="2 4">
    <name type="scientific">Haloferax mediterranei (strain ATCC 33500 / DSM 1411 / JCM 8866 / NBRC 14739 / NCIMB 2177 / R-4)</name>
    <name type="common">Halobacterium mediterranei</name>
    <dbReference type="NCBI Taxonomy" id="523841"/>
    <lineage>
        <taxon>Archaea</taxon>
        <taxon>Methanobacteriati</taxon>
        <taxon>Methanobacteriota</taxon>
        <taxon>Stenosarchaea group</taxon>
        <taxon>Halobacteria</taxon>
        <taxon>Halobacteriales</taxon>
        <taxon>Haloferacaceae</taxon>
        <taxon>Haloferax</taxon>
    </lineage>
</organism>
<dbReference type="RefSeq" id="WP_049917409.1">
    <property type="nucleotide sequence ID" value="NC_017941.2"/>
</dbReference>
<evidence type="ECO:0000256" key="1">
    <source>
        <dbReference type="SAM" id="Phobius"/>
    </source>
</evidence>
<dbReference type="AlphaFoldDB" id="A0A059TNK9"/>
<feature type="transmembrane region" description="Helical" evidence="1">
    <location>
        <begin position="104"/>
        <end position="122"/>
    </location>
</feature>
<protein>
    <submittedName>
        <fullName evidence="2">Uncharacterized protein</fullName>
    </submittedName>
</protein>
<name>A0A059TNK9_HALMT</name>
<evidence type="ECO:0000313" key="5">
    <source>
        <dbReference type="Proteomes" id="UP000299011"/>
    </source>
</evidence>
<evidence type="ECO:0000313" key="4">
    <source>
        <dbReference type="Proteomes" id="UP000027075"/>
    </source>
</evidence>
<dbReference type="GeneID" id="40156719"/>
<dbReference type="EMBL" id="CP039139">
    <property type="protein sequence ID" value="QCQ75547.1"/>
    <property type="molecule type" value="Genomic_DNA"/>
</dbReference>
<sequence>MPSALPSPSDAVFMFVPFVVLVATSLWISRNAAARGHNFLNVLGAITAFVPIGLVAYLLLFASNNPRRHPPTRTERGALTVLLAGAASYLVGATTLPPDPYTQGIWLIGAFFGLLPVSYLVVYRRGYQLVTRPVTRRVNTLLGRE</sequence>
<dbReference type="OrthoDB" id="235792at2157"/>
<reference evidence="3 5" key="2">
    <citation type="submission" date="2019-04" db="EMBL/GenBank/DDBJ databases">
        <title>Methylomes of two halophilic Archaea, Haloarcula marismortui and Haloferax mediterranei.</title>
        <authorList>
            <person name="DasSarma S."/>
            <person name="DasSarma P."/>
            <person name="DasSarma S."/>
            <person name="Fomenkov A."/>
            <person name="Vincze T."/>
            <person name="Anton B.P."/>
            <person name="Roberts R.J."/>
        </authorList>
    </citation>
    <scope>NUCLEOTIDE SEQUENCE [LARGE SCALE GENOMIC DNA]</scope>
    <source>
        <strain evidence="3">ATCC 33500</strain>
        <strain evidence="5">ATCC 33500 / DSM 1411 / JCM 8866 / NBRC 14739 / NCIMB 2177 / R-4</strain>
    </source>
</reference>
<keyword evidence="1" id="KW-0812">Transmembrane</keyword>
<feature type="transmembrane region" description="Helical" evidence="1">
    <location>
        <begin position="42"/>
        <end position="62"/>
    </location>
</feature>
<gene>
    <name evidence="2" type="ORF">BM92_02365</name>
    <name evidence="3" type="ORF">E6P09_09840</name>
</gene>
<keyword evidence="1" id="KW-1133">Transmembrane helix</keyword>
<dbReference type="Proteomes" id="UP000299011">
    <property type="component" value="Chromosome"/>
</dbReference>
<accession>A0A059TNK9</accession>
<feature type="transmembrane region" description="Helical" evidence="1">
    <location>
        <begin position="74"/>
        <end position="92"/>
    </location>
</feature>
<evidence type="ECO:0000313" key="2">
    <source>
        <dbReference type="EMBL" id="AHZ21566.1"/>
    </source>
</evidence>